<sequence length="215" mass="23325">MAMKPTSGESIDAWFVELVDIRNRLINTPEATSGMSFKTHIFNSLPKAFDVTAKILQNEPDLSAEAVIARLKLQPEDAAEDQVVAEDVKLPLDKETSGVLFAAPLRIKLKTADPNSGVTDLAKSALSMTQQPTPSLTNSALIVERLATSLPIAQSRSVETKLVRRRTSTAYSSEAMLSTAVSKTISDWAVDSAATDHMCNNKHAFTGPLRKRLSD</sequence>
<dbReference type="InParanoid" id="A0A5J5F6R9"/>
<name>A0A5J5F6R9_9PEZI</name>
<proteinExistence type="predicted"/>
<comment type="caution">
    <text evidence="1">The sequence shown here is derived from an EMBL/GenBank/DDBJ whole genome shotgun (WGS) entry which is preliminary data.</text>
</comment>
<keyword evidence="2" id="KW-1185">Reference proteome</keyword>
<evidence type="ECO:0000313" key="1">
    <source>
        <dbReference type="EMBL" id="KAA8912169.1"/>
    </source>
</evidence>
<accession>A0A5J5F6R9</accession>
<gene>
    <name evidence="1" type="ORF">FN846DRAFT_903794</name>
</gene>
<evidence type="ECO:0000313" key="2">
    <source>
        <dbReference type="Proteomes" id="UP000326924"/>
    </source>
</evidence>
<organism evidence="1 2">
    <name type="scientific">Sphaerosporella brunnea</name>
    <dbReference type="NCBI Taxonomy" id="1250544"/>
    <lineage>
        <taxon>Eukaryota</taxon>
        <taxon>Fungi</taxon>
        <taxon>Dikarya</taxon>
        <taxon>Ascomycota</taxon>
        <taxon>Pezizomycotina</taxon>
        <taxon>Pezizomycetes</taxon>
        <taxon>Pezizales</taxon>
        <taxon>Pyronemataceae</taxon>
        <taxon>Sphaerosporella</taxon>
    </lineage>
</organism>
<dbReference type="Proteomes" id="UP000326924">
    <property type="component" value="Unassembled WGS sequence"/>
</dbReference>
<dbReference type="AlphaFoldDB" id="A0A5J5F6R9"/>
<dbReference type="EMBL" id="VXIS01000027">
    <property type="protein sequence ID" value="KAA8912169.1"/>
    <property type="molecule type" value="Genomic_DNA"/>
</dbReference>
<protein>
    <submittedName>
        <fullName evidence="1">Uncharacterized protein</fullName>
    </submittedName>
</protein>
<reference evidence="1 2" key="1">
    <citation type="submission" date="2019-09" db="EMBL/GenBank/DDBJ databases">
        <title>Draft genome of the ectomycorrhizal ascomycete Sphaerosporella brunnea.</title>
        <authorList>
            <consortium name="DOE Joint Genome Institute"/>
            <person name="Benucci G.M."/>
            <person name="Marozzi G."/>
            <person name="Antonielli L."/>
            <person name="Sanchez S."/>
            <person name="Marco P."/>
            <person name="Wang X."/>
            <person name="Falini L.B."/>
            <person name="Barry K."/>
            <person name="Haridas S."/>
            <person name="Lipzen A."/>
            <person name="Labutti K."/>
            <person name="Grigoriev I.V."/>
            <person name="Murat C."/>
            <person name="Martin F."/>
            <person name="Albertini E."/>
            <person name="Donnini D."/>
            <person name="Bonito G."/>
        </authorList>
    </citation>
    <scope>NUCLEOTIDE SEQUENCE [LARGE SCALE GENOMIC DNA]</scope>
    <source>
        <strain evidence="1 2">Sb_GMNB300</strain>
    </source>
</reference>